<reference evidence="2" key="1">
    <citation type="journal article" date="2015" name="Nature">
        <title>Complex archaea that bridge the gap between prokaryotes and eukaryotes.</title>
        <authorList>
            <person name="Spang A."/>
            <person name="Saw J.H."/>
            <person name="Jorgensen S.L."/>
            <person name="Zaremba-Niedzwiedzka K."/>
            <person name="Martijn J."/>
            <person name="Lind A.E."/>
            <person name="van Eijk R."/>
            <person name="Schleper C."/>
            <person name="Guy L."/>
            <person name="Ettema T.J."/>
        </authorList>
    </citation>
    <scope>NUCLEOTIDE SEQUENCE</scope>
</reference>
<feature type="region of interest" description="Disordered" evidence="1">
    <location>
        <begin position="45"/>
        <end position="64"/>
    </location>
</feature>
<evidence type="ECO:0000313" key="2">
    <source>
        <dbReference type="EMBL" id="KKL05647.1"/>
    </source>
</evidence>
<feature type="compositionally biased region" description="Basic and acidic residues" evidence="1">
    <location>
        <begin position="49"/>
        <end position="64"/>
    </location>
</feature>
<protein>
    <submittedName>
        <fullName evidence="2">Uncharacterized protein</fullName>
    </submittedName>
</protein>
<comment type="caution">
    <text evidence="2">The sequence shown here is derived from an EMBL/GenBank/DDBJ whole genome shotgun (WGS) entry which is preliminary data.</text>
</comment>
<organism evidence="2">
    <name type="scientific">marine sediment metagenome</name>
    <dbReference type="NCBI Taxonomy" id="412755"/>
    <lineage>
        <taxon>unclassified sequences</taxon>
        <taxon>metagenomes</taxon>
        <taxon>ecological metagenomes</taxon>
    </lineage>
</organism>
<gene>
    <name evidence="2" type="ORF">LCGC14_2603930</name>
</gene>
<evidence type="ECO:0000256" key="1">
    <source>
        <dbReference type="SAM" id="MobiDB-lite"/>
    </source>
</evidence>
<name>A0A0F9AVL2_9ZZZZ</name>
<feature type="non-terminal residue" evidence="2">
    <location>
        <position position="1"/>
    </location>
</feature>
<proteinExistence type="predicted"/>
<dbReference type="AlphaFoldDB" id="A0A0F9AVL2"/>
<dbReference type="EMBL" id="LAZR01044024">
    <property type="protein sequence ID" value="KKL05647.1"/>
    <property type="molecule type" value="Genomic_DNA"/>
</dbReference>
<sequence>IAKQDKAREKDKSVASGAKLLEIACNKPRAAANKRAADKAVKVKAAAKKAADNKAAEKGDKKAA</sequence>
<accession>A0A0F9AVL2</accession>